<name>A0A2P6R277_ROSCH</name>
<dbReference type="EMBL" id="PDCK01000042">
    <property type="protein sequence ID" value="PRQ40541.1"/>
    <property type="molecule type" value="Genomic_DNA"/>
</dbReference>
<organism evidence="1 2">
    <name type="scientific">Rosa chinensis</name>
    <name type="common">China rose</name>
    <dbReference type="NCBI Taxonomy" id="74649"/>
    <lineage>
        <taxon>Eukaryota</taxon>
        <taxon>Viridiplantae</taxon>
        <taxon>Streptophyta</taxon>
        <taxon>Embryophyta</taxon>
        <taxon>Tracheophyta</taxon>
        <taxon>Spermatophyta</taxon>
        <taxon>Magnoliopsida</taxon>
        <taxon>eudicotyledons</taxon>
        <taxon>Gunneridae</taxon>
        <taxon>Pentapetalae</taxon>
        <taxon>rosids</taxon>
        <taxon>fabids</taxon>
        <taxon>Rosales</taxon>
        <taxon>Rosaceae</taxon>
        <taxon>Rosoideae</taxon>
        <taxon>Rosoideae incertae sedis</taxon>
        <taxon>Rosa</taxon>
    </lineage>
</organism>
<sequence>MYPFRSFSSFQVVMEVWTYGARQQADQLEPKGLEQCSFNYFLVGKFDYL</sequence>
<dbReference type="AlphaFoldDB" id="A0A2P6R277"/>
<keyword evidence="2" id="KW-1185">Reference proteome</keyword>
<evidence type="ECO:0000313" key="1">
    <source>
        <dbReference type="EMBL" id="PRQ40541.1"/>
    </source>
</evidence>
<accession>A0A2P6R277</accession>
<reference evidence="1 2" key="1">
    <citation type="journal article" date="2018" name="Nat. Genet.">
        <title>The Rosa genome provides new insights in the design of modern roses.</title>
        <authorList>
            <person name="Bendahmane M."/>
        </authorList>
    </citation>
    <scope>NUCLEOTIDE SEQUENCE [LARGE SCALE GENOMIC DNA]</scope>
    <source>
        <strain evidence="2">cv. Old Blush</strain>
    </source>
</reference>
<dbReference type="Proteomes" id="UP000238479">
    <property type="component" value="Chromosome 4"/>
</dbReference>
<protein>
    <submittedName>
        <fullName evidence="1">Uncharacterized protein</fullName>
    </submittedName>
</protein>
<dbReference type="Gramene" id="PRQ40541">
    <property type="protein sequence ID" value="PRQ40541"/>
    <property type="gene ID" value="RchiOBHm_Chr4g0437151"/>
</dbReference>
<comment type="caution">
    <text evidence="1">The sequence shown here is derived from an EMBL/GenBank/DDBJ whole genome shotgun (WGS) entry which is preliminary data.</text>
</comment>
<proteinExistence type="predicted"/>
<evidence type="ECO:0000313" key="2">
    <source>
        <dbReference type="Proteomes" id="UP000238479"/>
    </source>
</evidence>
<gene>
    <name evidence="1" type="ORF">RchiOBHm_Chr4g0437151</name>
</gene>